<reference evidence="3" key="1">
    <citation type="submission" date="2009-11" db="EMBL/GenBank/DDBJ databases">
        <title>The complete chromosome 2 of Sphaerobacter thermophilus DSM 20745.</title>
        <authorList>
            <person name="Lucas S."/>
            <person name="Copeland A."/>
            <person name="Lapidus A."/>
            <person name="Glavina del Rio T."/>
            <person name="Dalin E."/>
            <person name="Tice H."/>
            <person name="Bruce D."/>
            <person name="Goodwin L."/>
            <person name="Pitluck S."/>
            <person name="Kyrpides N."/>
            <person name="Mavromatis K."/>
            <person name="Ivanova N."/>
            <person name="Mikhailova N."/>
            <person name="LaButti K.M."/>
            <person name="Clum A."/>
            <person name="Sun H.I."/>
            <person name="Brettin T."/>
            <person name="Detter J.C."/>
            <person name="Han C."/>
            <person name="Larimer F."/>
            <person name="Land M."/>
            <person name="Hauser L."/>
            <person name="Markowitz V."/>
            <person name="Cheng J.F."/>
            <person name="Hugenholtz P."/>
            <person name="Woyke T."/>
            <person name="Wu D."/>
            <person name="Steenblock K."/>
            <person name="Schneider S."/>
            <person name="Pukall R."/>
            <person name="Goeker M."/>
            <person name="Klenk H.P."/>
            <person name="Eisen J.A."/>
        </authorList>
    </citation>
    <scope>NUCLEOTIDE SEQUENCE [LARGE SCALE GENOMIC DNA]</scope>
    <source>
        <strain evidence="3">ATCC 49802 / DSM 20745 / S 6022</strain>
    </source>
</reference>
<dbReference type="EMBL" id="CP001824">
    <property type="protein sequence ID" value="ACZ40195.1"/>
    <property type="molecule type" value="Genomic_DNA"/>
</dbReference>
<dbReference type="AlphaFoldDB" id="D1C8Q2"/>
<evidence type="ECO:0000313" key="2">
    <source>
        <dbReference type="EMBL" id="ACZ40195.1"/>
    </source>
</evidence>
<sequence>MVRNGDTDDGVRHLIERYLQEVDEALVGVPAAQRREILEDLRAHIDASLAAAGGRDEATVRTILDRLGSPEELARETRERLGVPEPMPVAQAGPGLLEYAAIVLTALFWPVGILLAWLSPMWRTRDKVIATLIGCLAIVVAVVGLMAFRVGSTTAVQVQQVDVPAPVERPGAVPSVEREPSVETTPTSVERVSKSSEWWDVPVRLAAMVLGMLVLFSPFLSALYLAIRLRRPRRAAPRANPVLA</sequence>
<feature type="transmembrane region" description="Helical" evidence="1">
    <location>
        <begin position="96"/>
        <end position="117"/>
    </location>
</feature>
<dbReference type="RefSeq" id="WP_012873232.1">
    <property type="nucleotide sequence ID" value="NC_013524.1"/>
</dbReference>
<dbReference type="InParanoid" id="D1C8Q2"/>
<dbReference type="Pfam" id="PF22564">
    <property type="entry name" value="HAAS"/>
    <property type="match status" value="1"/>
</dbReference>
<dbReference type="Proteomes" id="UP000002027">
    <property type="component" value="Chromosome 2"/>
</dbReference>
<feature type="transmembrane region" description="Helical" evidence="1">
    <location>
        <begin position="205"/>
        <end position="227"/>
    </location>
</feature>
<keyword evidence="1" id="KW-1133">Transmembrane helix</keyword>
<organism evidence="2 3">
    <name type="scientific">Sphaerobacter thermophilus (strain ATCC 49802 / DSM 20745 / KCCM 41009 / NCIMB 13125 / S 6022)</name>
    <dbReference type="NCBI Taxonomy" id="479434"/>
    <lineage>
        <taxon>Bacteria</taxon>
        <taxon>Pseudomonadati</taxon>
        <taxon>Thermomicrobiota</taxon>
        <taxon>Thermomicrobia</taxon>
        <taxon>Sphaerobacterales</taxon>
        <taxon>Sphaerobacterineae</taxon>
        <taxon>Sphaerobacteraceae</taxon>
        <taxon>Sphaerobacter</taxon>
    </lineage>
</organism>
<dbReference type="KEGG" id="sti:Sthe_2782"/>
<dbReference type="OrthoDB" id="3823335at2"/>
<gene>
    <name evidence="2" type="ordered locus">Sthe_2782</name>
</gene>
<name>D1C8Q2_SPHTD</name>
<feature type="transmembrane region" description="Helical" evidence="1">
    <location>
        <begin position="129"/>
        <end position="148"/>
    </location>
</feature>
<dbReference type="HOGENOM" id="CLU_1137460_0_0_0"/>
<reference evidence="2 3" key="2">
    <citation type="journal article" date="2010" name="Stand. Genomic Sci.">
        <title>Complete genome sequence of Desulfohalobium retbaense type strain (HR(100)).</title>
        <authorList>
            <person name="Spring S."/>
            <person name="Nolan M."/>
            <person name="Lapidus A."/>
            <person name="Glavina Del Rio T."/>
            <person name="Copeland A."/>
            <person name="Tice H."/>
            <person name="Cheng J.F."/>
            <person name="Lucas S."/>
            <person name="Land M."/>
            <person name="Chen F."/>
            <person name="Bruce D."/>
            <person name="Goodwin L."/>
            <person name="Pitluck S."/>
            <person name="Ivanova N."/>
            <person name="Mavromatis K."/>
            <person name="Mikhailova N."/>
            <person name="Pati A."/>
            <person name="Chen A."/>
            <person name="Palaniappan K."/>
            <person name="Hauser L."/>
            <person name="Chang Y.J."/>
            <person name="Jeffries C.D."/>
            <person name="Munk C."/>
            <person name="Kiss H."/>
            <person name="Chain P."/>
            <person name="Han C."/>
            <person name="Brettin T."/>
            <person name="Detter J.C."/>
            <person name="Schuler E."/>
            <person name="Goker M."/>
            <person name="Rohde M."/>
            <person name="Bristow J."/>
            <person name="Eisen J.A."/>
            <person name="Markowitz V."/>
            <person name="Hugenholtz P."/>
            <person name="Kyrpides N.C."/>
            <person name="Klenk H.P."/>
        </authorList>
    </citation>
    <scope>NUCLEOTIDE SEQUENCE [LARGE SCALE GENOMIC DNA]</scope>
    <source>
        <strain evidence="3">ATCC 49802 / DSM 20745 / S 6022</strain>
    </source>
</reference>
<dbReference type="eggNOG" id="COG4709">
    <property type="taxonomic scope" value="Bacteria"/>
</dbReference>
<proteinExistence type="predicted"/>
<keyword evidence="1" id="KW-0472">Membrane</keyword>
<keyword evidence="1" id="KW-0812">Transmembrane</keyword>
<accession>D1C8Q2</accession>
<evidence type="ECO:0000256" key="1">
    <source>
        <dbReference type="SAM" id="Phobius"/>
    </source>
</evidence>
<evidence type="ECO:0000313" key="3">
    <source>
        <dbReference type="Proteomes" id="UP000002027"/>
    </source>
</evidence>
<protein>
    <recommendedName>
        <fullName evidence="4">DUF1700 domain-containing protein</fullName>
    </recommendedName>
</protein>
<evidence type="ECO:0008006" key="4">
    <source>
        <dbReference type="Google" id="ProtNLM"/>
    </source>
</evidence>
<keyword evidence="3" id="KW-1185">Reference proteome</keyword>